<proteinExistence type="predicted"/>
<comment type="caution">
    <text evidence="2">The sequence shown here is derived from an EMBL/GenBank/DDBJ whole genome shotgun (WGS) entry which is preliminary data.</text>
</comment>
<sequence>MQGIEFEDDKDFQGLKASGLKVGTFEVPVAKQGPFLKLLEKAGIDDKATGNFVILGIAAILFGIAMFLYAGILGENVPSKQSTEEIMAQLKVLKEMQKIK</sequence>
<reference evidence="2 3" key="1">
    <citation type="journal article" date="2015" name="Nature">
        <title>rRNA introns, odd ribosomes, and small enigmatic genomes across a large radiation of phyla.</title>
        <authorList>
            <person name="Brown C.T."/>
            <person name="Hug L.A."/>
            <person name="Thomas B.C."/>
            <person name="Sharon I."/>
            <person name="Castelle C.J."/>
            <person name="Singh A."/>
            <person name="Wilkins M.J."/>
            <person name="Williams K.H."/>
            <person name="Banfield J.F."/>
        </authorList>
    </citation>
    <scope>NUCLEOTIDE SEQUENCE [LARGE SCALE GENOMIC DNA]</scope>
</reference>
<evidence type="ECO:0000256" key="1">
    <source>
        <dbReference type="SAM" id="Phobius"/>
    </source>
</evidence>
<feature type="transmembrane region" description="Helical" evidence="1">
    <location>
        <begin position="52"/>
        <end position="72"/>
    </location>
</feature>
<protein>
    <submittedName>
        <fullName evidence="2">Uncharacterized protein</fullName>
    </submittedName>
</protein>
<keyword evidence="1" id="KW-0812">Transmembrane</keyword>
<keyword evidence="1" id="KW-0472">Membrane</keyword>
<dbReference type="EMBL" id="LCHP01000007">
    <property type="protein sequence ID" value="KKT36461.1"/>
    <property type="molecule type" value="Genomic_DNA"/>
</dbReference>
<accession>A0A837ICD8</accession>
<dbReference type="AlphaFoldDB" id="A0A837ICD8"/>
<gene>
    <name evidence="2" type="ORF">UW25_C0007G0018</name>
</gene>
<keyword evidence="1" id="KW-1133">Transmembrane helix</keyword>
<dbReference type="Proteomes" id="UP000033815">
    <property type="component" value="Unassembled WGS sequence"/>
</dbReference>
<evidence type="ECO:0000313" key="2">
    <source>
        <dbReference type="EMBL" id="KKT36461.1"/>
    </source>
</evidence>
<organism evidence="2 3">
    <name type="scientific">Candidatus Nomurabacteria bacterium GW2011_GWB1_44_12</name>
    <dbReference type="NCBI Taxonomy" id="1618748"/>
    <lineage>
        <taxon>Bacteria</taxon>
        <taxon>Candidatus Nomuraibacteriota</taxon>
    </lineage>
</organism>
<name>A0A837ICD8_9BACT</name>
<evidence type="ECO:0000313" key="3">
    <source>
        <dbReference type="Proteomes" id="UP000033815"/>
    </source>
</evidence>